<dbReference type="RefSeq" id="WP_036429953.1">
    <property type="nucleotide sequence ID" value="NZ_AP022325.1"/>
</dbReference>
<dbReference type="EMBL" id="AP022325">
    <property type="protein sequence ID" value="BBU47810.1"/>
    <property type="molecule type" value="Genomic_DNA"/>
</dbReference>
<organism evidence="1 2">
    <name type="scientific">Mycoplasmopsis felis</name>
    <dbReference type="NCBI Taxonomy" id="33923"/>
    <lineage>
        <taxon>Bacteria</taxon>
        <taxon>Bacillati</taxon>
        <taxon>Mycoplasmatota</taxon>
        <taxon>Mycoplasmoidales</taxon>
        <taxon>Metamycoplasmataceae</taxon>
        <taxon>Mycoplasmopsis</taxon>
    </lineage>
</organism>
<dbReference type="Proteomes" id="UP000464317">
    <property type="component" value="Chromosome"/>
</dbReference>
<name>A0A809RVY0_9BACT</name>
<gene>
    <name evidence="1" type="ORF">JPM2_5030</name>
</gene>
<dbReference type="KEGG" id="mfel:JPM2_5030"/>
<keyword evidence="2" id="KW-1185">Reference proteome</keyword>
<sequence length="166" mass="19072">MSNQKKELTTETQELFDLYADYKKIQKDSKFISYKKLLASILLRINSSFNSTEFQNLSEQIEYAIANKYDILFDEFTVNFNLVPKYSTNVLVPTLSSAESSSNEGFLLTSSTTSDFQVIVEQLNKEIWKLLGESYFVEFLPKMILFVSSQTGSLKLFFDKSLTAKI</sequence>
<evidence type="ECO:0000313" key="1">
    <source>
        <dbReference type="EMBL" id="BBU47810.1"/>
    </source>
</evidence>
<evidence type="ECO:0008006" key="3">
    <source>
        <dbReference type="Google" id="ProtNLM"/>
    </source>
</evidence>
<reference evidence="1 2" key="1">
    <citation type="submission" date="2020-01" db="EMBL/GenBank/DDBJ databases">
        <title>Complete genome sequence of Mycoplasma felis strain Myco-2.</title>
        <authorList>
            <person name="Kinoshita Y."/>
            <person name="Niwa H."/>
            <person name="Uchida-Fujii E."/>
            <person name="Nukada T."/>
        </authorList>
    </citation>
    <scope>NUCLEOTIDE SEQUENCE [LARGE SCALE GENOMIC DNA]</scope>
    <source>
        <strain evidence="1 2">Myco-2</strain>
    </source>
</reference>
<proteinExistence type="predicted"/>
<accession>A0A809RVY0</accession>
<evidence type="ECO:0000313" key="2">
    <source>
        <dbReference type="Proteomes" id="UP000464317"/>
    </source>
</evidence>
<protein>
    <recommendedName>
        <fullName evidence="3">DUF2714 domain-containing protein</fullName>
    </recommendedName>
</protein>
<dbReference type="AlphaFoldDB" id="A0A809RVY0"/>
<dbReference type="InterPro" id="IPR021222">
    <property type="entry name" value="DUF2714"/>
</dbReference>
<dbReference type="Pfam" id="PF10896">
    <property type="entry name" value="DUF2714"/>
    <property type="match status" value="1"/>
</dbReference>